<feature type="compositionally biased region" description="Basic and acidic residues" evidence="1">
    <location>
        <begin position="57"/>
        <end position="66"/>
    </location>
</feature>
<dbReference type="InterPro" id="IPR025631">
    <property type="entry name" value="Porin_10"/>
</dbReference>
<keyword evidence="3" id="KW-1185">Reference proteome</keyword>
<gene>
    <name evidence="2" type="ORF">EV197_2792</name>
</gene>
<dbReference type="Pfam" id="PF14121">
    <property type="entry name" value="Porin_10"/>
    <property type="match status" value="1"/>
</dbReference>
<organism evidence="2 3">
    <name type="scientific">Aquimarina brevivitae</name>
    <dbReference type="NCBI Taxonomy" id="323412"/>
    <lineage>
        <taxon>Bacteria</taxon>
        <taxon>Pseudomonadati</taxon>
        <taxon>Bacteroidota</taxon>
        <taxon>Flavobacteriia</taxon>
        <taxon>Flavobacteriales</taxon>
        <taxon>Flavobacteriaceae</taxon>
        <taxon>Aquimarina</taxon>
    </lineage>
</organism>
<dbReference type="RefSeq" id="WP_130287329.1">
    <property type="nucleotide sequence ID" value="NZ_SGXE01000004.1"/>
</dbReference>
<dbReference type="AlphaFoldDB" id="A0A4Q7NY39"/>
<protein>
    <submittedName>
        <fullName evidence="2">Putative beta-barrel porin</fullName>
    </submittedName>
</protein>
<evidence type="ECO:0000256" key="1">
    <source>
        <dbReference type="SAM" id="MobiDB-lite"/>
    </source>
</evidence>
<dbReference type="EMBL" id="SGXE01000004">
    <property type="protein sequence ID" value="RZS92157.1"/>
    <property type="molecule type" value="Genomic_DNA"/>
</dbReference>
<name>A0A4Q7NY39_9FLAO</name>
<comment type="caution">
    <text evidence="2">The sequence shown here is derived from an EMBL/GenBank/DDBJ whole genome shotgun (WGS) entry which is preliminary data.</text>
</comment>
<dbReference type="Proteomes" id="UP000292262">
    <property type="component" value="Unassembled WGS sequence"/>
</dbReference>
<reference evidence="2 3" key="1">
    <citation type="submission" date="2019-02" db="EMBL/GenBank/DDBJ databases">
        <title>Genomic Encyclopedia of Type Strains, Phase IV (KMG-IV): sequencing the most valuable type-strain genomes for metagenomic binning, comparative biology and taxonomic classification.</title>
        <authorList>
            <person name="Goeker M."/>
        </authorList>
    </citation>
    <scope>NUCLEOTIDE SEQUENCE [LARGE SCALE GENOMIC DNA]</scope>
    <source>
        <strain evidence="2 3">DSM 17196</strain>
    </source>
</reference>
<evidence type="ECO:0000313" key="3">
    <source>
        <dbReference type="Proteomes" id="UP000292262"/>
    </source>
</evidence>
<accession>A0A4Q7NY39</accession>
<dbReference type="OrthoDB" id="9812454at2"/>
<feature type="compositionally biased region" description="Polar residues" evidence="1">
    <location>
        <begin position="40"/>
        <end position="52"/>
    </location>
</feature>
<proteinExistence type="predicted"/>
<evidence type="ECO:0000313" key="2">
    <source>
        <dbReference type="EMBL" id="RZS92157.1"/>
    </source>
</evidence>
<sequence length="698" mass="80676">MKKVIVLLGFLLLGNFVFSQKKEIKRFNGQEGLRNEIQNDQRATNDSNSKEFQSLRGKKEERERPPVQEYRMINFEKDTTFVDTSLSLQKDYNFNYLRRDDFELQPINNVGQTYNSLAKREEYDHLLPLFGARARHFNFMETEDISYYYVPTPLSELYFKTTFEQGQQLDAFFTVNTSPQLNVSIAYKGVRSLGKYQNALTSTGNLRITANYNSKNDRYKLRTHFVAQDLLNEENGGLSERGVQEYLGIEPFDDQSNRDQFSDRGAISVRFEDAESMLKGKRFYMDHYYSIIKPTDSSATELRVGHELDITDKSFQFTKNTPGTDFFGPSFVSGSVLDRVALEDFTNYGYVNFNTKYLGFFEVKAGYTDYNYGYDTALTLGEPGDQINIVNRIKGDAVSLGGTYSNSIGGFDIQAQGMALVAGDFDGSYANAWLGYDLNDNYQVDLGIDYSSVAPNYNFLLYQSDYIDYNWQNYNNQDASNNFLNTETTSIKAKIKAGVFGELEASQSTINNYTYFTKNQDSVTVPAQYNNNVSLLKLKWRHSYKWFKFGLENTVMFQDVSQGDEVYRVPQLVTRNSLFYEDHWFRKALFLQTGVTFRYYSEYYADGYDPVLSEFYVLSQQEINDLEDTDATPRGYQQTLGGFPQVDLFFNAKIRQTRVFFKVENFGEAFNQNTEFSALRYAPRDAVIRFGIVWNFFL</sequence>
<feature type="region of interest" description="Disordered" evidence="1">
    <location>
        <begin position="39"/>
        <end position="66"/>
    </location>
</feature>